<organism evidence="2 3">
    <name type="scientific">Flavonifractor plautii ATCC 29863</name>
    <dbReference type="NCBI Taxonomy" id="411475"/>
    <lineage>
        <taxon>Bacteria</taxon>
        <taxon>Bacillati</taxon>
        <taxon>Bacillota</taxon>
        <taxon>Clostridia</taxon>
        <taxon>Eubacteriales</taxon>
        <taxon>Oscillospiraceae</taxon>
        <taxon>Flavonifractor</taxon>
    </lineage>
</organism>
<evidence type="ECO:0000313" key="3">
    <source>
        <dbReference type="Proteomes" id="UP000004459"/>
    </source>
</evidence>
<accession>G9YXD0</accession>
<feature type="region of interest" description="Disordered" evidence="1">
    <location>
        <begin position="1"/>
        <end position="38"/>
    </location>
</feature>
<protein>
    <submittedName>
        <fullName evidence="2">Uncharacterized protein</fullName>
    </submittedName>
</protein>
<feature type="compositionally biased region" description="Basic and acidic residues" evidence="1">
    <location>
        <begin position="1"/>
        <end position="20"/>
    </location>
</feature>
<dbReference type="HOGENOM" id="CLU_3192969_0_0_9"/>
<dbReference type="AlphaFoldDB" id="G9YXD0"/>
<dbReference type="Proteomes" id="UP000004459">
    <property type="component" value="Unassembled WGS sequence"/>
</dbReference>
<evidence type="ECO:0000313" key="2">
    <source>
        <dbReference type="EMBL" id="EHM37663.1"/>
    </source>
</evidence>
<feature type="non-terminal residue" evidence="2">
    <location>
        <position position="47"/>
    </location>
</feature>
<sequence length="47" mass="5116">MTFDELKEKAHAHSPNERVRLGPPEDDLTSSAGVNPACGEVWPAAKR</sequence>
<dbReference type="EMBL" id="AGCK01000335">
    <property type="protein sequence ID" value="EHM37663.1"/>
    <property type="molecule type" value="Genomic_DNA"/>
</dbReference>
<name>G9YXD0_FLAPL</name>
<evidence type="ECO:0000256" key="1">
    <source>
        <dbReference type="SAM" id="MobiDB-lite"/>
    </source>
</evidence>
<reference evidence="2 3" key="1">
    <citation type="submission" date="2011-08" db="EMBL/GenBank/DDBJ databases">
        <authorList>
            <person name="Weinstock G."/>
            <person name="Sodergren E."/>
            <person name="Clifton S."/>
            <person name="Fulton L."/>
            <person name="Fulton B."/>
            <person name="Courtney L."/>
            <person name="Fronick C."/>
            <person name="Harrison M."/>
            <person name="Strong C."/>
            <person name="Farmer C."/>
            <person name="Delahaunty K."/>
            <person name="Markovic C."/>
            <person name="Hall O."/>
            <person name="Minx P."/>
            <person name="Tomlinson C."/>
            <person name="Mitreva M."/>
            <person name="Hou S."/>
            <person name="Chen J."/>
            <person name="Wollam A."/>
            <person name="Pepin K.H."/>
            <person name="Johnson M."/>
            <person name="Bhonagiri V."/>
            <person name="Zhang X."/>
            <person name="Suruliraj S."/>
            <person name="Warren W."/>
            <person name="Chinwalla A."/>
            <person name="Mardis E.R."/>
            <person name="Wilson R.K."/>
        </authorList>
    </citation>
    <scope>NUCLEOTIDE SEQUENCE [LARGE SCALE GENOMIC DNA]</scope>
    <source>
        <strain evidence="2 3">ATCC 29863</strain>
    </source>
</reference>
<proteinExistence type="predicted"/>
<gene>
    <name evidence="2" type="ORF">HMPREF0372_04198</name>
</gene>
<comment type="caution">
    <text evidence="2">The sequence shown here is derived from an EMBL/GenBank/DDBJ whole genome shotgun (WGS) entry which is preliminary data.</text>
</comment>